<organism evidence="1 2">
    <name type="scientific">Opitutus terrae (strain DSM 11246 / JCM 15787 / PB90-1)</name>
    <dbReference type="NCBI Taxonomy" id="452637"/>
    <lineage>
        <taxon>Bacteria</taxon>
        <taxon>Pseudomonadati</taxon>
        <taxon>Verrucomicrobiota</taxon>
        <taxon>Opitutia</taxon>
        <taxon>Opitutales</taxon>
        <taxon>Opitutaceae</taxon>
        <taxon>Opitutus</taxon>
    </lineage>
</organism>
<dbReference type="eggNOG" id="COG3478">
    <property type="taxonomic scope" value="Bacteria"/>
</dbReference>
<keyword evidence="2" id="KW-1185">Reference proteome</keyword>
<name>B1ZP81_OPITP</name>
<accession>B1ZP81</accession>
<dbReference type="HOGENOM" id="CLU_182098_1_0_0"/>
<gene>
    <name evidence="1" type="ordered locus">Oter_4297</name>
</gene>
<reference evidence="1 2" key="1">
    <citation type="journal article" date="2011" name="J. Bacteriol.">
        <title>Genome sequence of the verrucomicrobium Opitutus terrae PB90-1, an abundant inhabitant of rice paddy soil ecosystems.</title>
        <authorList>
            <person name="van Passel M.W."/>
            <person name="Kant R."/>
            <person name="Palva A."/>
            <person name="Copeland A."/>
            <person name="Lucas S."/>
            <person name="Lapidus A."/>
            <person name="Glavina del Rio T."/>
            <person name="Pitluck S."/>
            <person name="Goltsman E."/>
            <person name="Clum A."/>
            <person name="Sun H."/>
            <person name="Schmutz J."/>
            <person name="Larimer F.W."/>
            <person name="Land M.L."/>
            <person name="Hauser L."/>
            <person name="Kyrpides N."/>
            <person name="Mikhailova N."/>
            <person name="Richardson P.P."/>
            <person name="Janssen P.H."/>
            <person name="de Vos W.M."/>
            <person name="Smidt H."/>
        </authorList>
    </citation>
    <scope>NUCLEOTIDE SEQUENCE [LARGE SCALE GENOMIC DNA]</scope>
    <source>
        <strain evidence="2">DSM 11246 / JCM 15787 / PB90-1</strain>
    </source>
</reference>
<dbReference type="KEGG" id="ote:Oter_4297"/>
<sequence>MRTSSLPIERFAIAGKPIRCPHCQGTEFSSRQVLMNTRGVTFFNLDWLNRGAFALTCQTCGRIEWFSRRPDAGG</sequence>
<dbReference type="EMBL" id="CP001032">
    <property type="protein sequence ID" value="ACB77570.1"/>
    <property type="molecule type" value="Genomic_DNA"/>
</dbReference>
<dbReference type="AlphaFoldDB" id="B1ZP81"/>
<evidence type="ECO:0000313" key="1">
    <source>
        <dbReference type="EMBL" id="ACB77570.1"/>
    </source>
</evidence>
<evidence type="ECO:0000313" key="2">
    <source>
        <dbReference type="Proteomes" id="UP000007013"/>
    </source>
</evidence>
<dbReference type="STRING" id="452637.Oter_4297"/>
<dbReference type="Proteomes" id="UP000007013">
    <property type="component" value="Chromosome"/>
</dbReference>
<protein>
    <recommendedName>
        <fullName evidence="3">DNA-binding protein</fullName>
    </recommendedName>
</protein>
<proteinExistence type="predicted"/>
<dbReference type="OrthoDB" id="72206at2"/>
<dbReference type="RefSeq" id="WP_012377096.1">
    <property type="nucleotide sequence ID" value="NC_010571.1"/>
</dbReference>
<evidence type="ECO:0008006" key="3">
    <source>
        <dbReference type="Google" id="ProtNLM"/>
    </source>
</evidence>